<gene>
    <name evidence="2" type="ORF">GDO81_023324</name>
</gene>
<dbReference type="Proteomes" id="UP000824782">
    <property type="component" value="Unassembled WGS sequence"/>
</dbReference>
<dbReference type="AlphaFoldDB" id="A0AAV6YSZ9"/>
<evidence type="ECO:0000313" key="2">
    <source>
        <dbReference type="EMBL" id="KAG8538085.1"/>
    </source>
</evidence>
<proteinExistence type="predicted"/>
<feature type="compositionally biased region" description="Polar residues" evidence="1">
    <location>
        <begin position="12"/>
        <end position="26"/>
    </location>
</feature>
<evidence type="ECO:0000313" key="3">
    <source>
        <dbReference type="Proteomes" id="UP000824782"/>
    </source>
</evidence>
<reference evidence="2" key="1">
    <citation type="thesis" date="2020" institute="ProQuest LLC" country="789 East Eisenhower Parkway, Ann Arbor, MI, USA">
        <title>Comparative Genomics and Chromosome Evolution.</title>
        <authorList>
            <person name="Mudd A.B."/>
        </authorList>
    </citation>
    <scope>NUCLEOTIDE SEQUENCE</scope>
    <source>
        <strain evidence="2">237g6f4</strain>
        <tissue evidence="2">Blood</tissue>
    </source>
</reference>
<comment type="caution">
    <text evidence="2">The sequence shown here is derived from an EMBL/GenBank/DDBJ whole genome shotgun (WGS) entry which is preliminary data.</text>
</comment>
<name>A0AAV6YSZ9_ENGPU</name>
<feature type="region of interest" description="Disordered" evidence="1">
    <location>
        <begin position="1"/>
        <end position="37"/>
    </location>
</feature>
<evidence type="ECO:0000256" key="1">
    <source>
        <dbReference type="SAM" id="MobiDB-lite"/>
    </source>
</evidence>
<keyword evidence="3" id="KW-1185">Reference proteome</keyword>
<organism evidence="2 3">
    <name type="scientific">Engystomops pustulosus</name>
    <name type="common">Tungara frog</name>
    <name type="synonym">Physalaemus pustulosus</name>
    <dbReference type="NCBI Taxonomy" id="76066"/>
    <lineage>
        <taxon>Eukaryota</taxon>
        <taxon>Metazoa</taxon>
        <taxon>Chordata</taxon>
        <taxon>Craniata</taxon>
        <taxon>Vertebrata</taxon>
        <taxon>Euteleostomi</taxon>
        <taxon>Amphibia</taxon>
        <taxon>Batrachia</taxon>
        <taxon>Anura</taxon>
        <taxon>Neobatrachia</taxon>
        <taxon>Hyloidea</taxon>
        <taxon>Leptodactylidae</taxon>
        <taxon>Leiuperinae</taxon>
        <taxon>Engystomops</taxon>
    </lineage>
</organism>
<sequence length="82" mass="9383">MFASWRFWPKTSLETSTKAPGKSSSPRRPESWSLANPGRARYNHDVFCMSFSFPNLTPSTRSPTVDLPPMFLSPLRLLYCQN</sequence>
<protein>
    <submittedName>
        <fullName evidence="2">Uncharacterized protein</fullName>
    </submittedName>
</protein>
<accession>A0AAV6YSZ9</accession>
<dbReference type="EMBL" id="WNYA01024041">
    <property type="protein sequence ID" value="KAG8538085.1"/>
    <property type="molecule type" value="Genomic_DNA"/>
</dbReference>